<feature type="coiled-coil region" evidence="11">
    <location>
        <begin position="174"/>
        <end position="202"/>
    </location>
</feature>
<accession>A0A923LPF4</accession>
<evidence type="ECO:0000256" key="12">
    <source>
        <dbReference type="SAM" id="Phobius"/>
    </source>
</evidence>
<keyword evidence="12" id="KW-1133">Transmembrane helix</keyword>
<feature type="transmembrane region" description="Helical" evidence="12">
    <location>
        <begin position="20"/>
        <end position="41"/>
    </location>
</feature>
<dbReference type="InterPro" id="IPR003797">
    <property type="entry name" value="DegV"/>
</dbReference>
<evidence type="ECO:0000256" key="11">
    <source>
        <dbReference type="SAM" id="Coils"/>
    </source>
</evidence>
<gene>
    <name evidence="15" type="ORF">H8S17_04855</name>
</gene>
<dbReference type="Gene3D" id="3.40.50.2300">
    <property type="match status" value="1"/>
</dbReference>
<dbReference type="RefSeq" id="WP_186866458.1">
    <property type="nucleotide sequence ID" value="NZ_JACOPH010000002.1"/>
</dbReference>
<comment type="caution">
    <text evidence="15">The sequence shown here is derived from an EMBL/GenBank/DDBJ whole genome shotgun (WGS) entry which is preliminary data.</text>
</comment>
<dbReference type="Pfam" id="PF02518">
    <property type="entry name" value="HATPase_c"/>
    <property type="match status" value="1"/>
</dbReference>
<dbReference type="Gene3D" id="3.30.1180.10">
    <property type="match status" value="1"/>
</dbReference>
<dbReference type="InterPro" id="IPR011006">
    <property type="entry name" value="CheY-like_superfamily"/>
</dbReference>
<dbReference type="SUPFAM" id="SSF82549">
    <property type="entry name" value="DAK1/DegV-like"/>
    <property type="match status" value="1"/>
</dbReference>
<name>A0A923LPF4_9FIRM</name>
<dbReference type="Pfam" id="PF02645">
    <property type="entry name" value="DegV"/>
    <property type="match status" value="1"/>
</dbReference>
<feature type="domain" description="Histidine kinase" evidence="13">
    <location>
        <begin position="209"/>
        <end position="430"/>
    </location>
</feature>
<dbReference type="PANTHER" id="PTHR45339:SF1">
    <property type="entry name" value="HYBRID SIGNAL TRANSDUCTION HISTIDINE KINASE J"/>
    <property type="match status" value="1"/>
</dbReference>
<evidence type="ECO:0000256" key="1">
    <source>
        <dbReference type="ARBA" id="ARBA00000085"/>
    </source>
</evidence>
<evidence type="ECO:0000256" key="2">
    <source>
        <dbReference type="ARBA" id="ARBA00006402"/>
    </source>
</evidence>
<feature type="transmembrane region" description="Helical" evidence="12">
    <location>
        <begin position="122"/>
        <end position="140"/>
    </location>
</feature>
<feature type="transmembrane region" description="Helical" evidence="12">
    <location>
        <begin position="74"/>
        <end position="94"/>
    </location>
</feature>
<evidence type="ECO:0000259" key="13">
    <source>
        <dbReference type="PROSITE" id="PS50109"/>
    </source>
</evidence>
<evidence type="ECO:0000256" key="10">
    <source>
        <dbReference type="PROSITE-ProRule" id="PRU00169"/>
    </source>
</evidence>
<comment type="similarity">
    <text evidence="2">In the N-terminal section; belongs to the phytochrome family.</text>
</comment>
<dbReference type="InterPro" id="IPR005467">
    <property type="entry name" value="His_kinase_dom"/>
</dbReference>
<dbReference type="InterPro" id="IPR004358">
    <property type="entry name" value="Sig_transdc_His_kin-like_C"/>
</dbReference>
<reference evidence="15" key="1">
    <citation type="submission" date="2020-08" db="EMBL/GenBank/DDBJ databases">
        <title>Genome public.</title>
        <authorList>
            <person name="Liu C."/>
            <person name="Sun Q."/>
        </authorList>
    </citation>
    <scope>NUCLEOTIDE SEQUENCE</scope>
    <source>
        <strain evidence="15">BX1005</strain>
    </source>
</reference>
<evidence type="ECO:0000256" key="5">
    <source>
        <dbReference type="ARBA" id="ARBA00022553"/>
    </source>
</evidence>
<evidence type="ECO:0000256" key="8">
    <source>
        <dbReference type="ARBA" id="ARBA00024867"/>
    </source>
</evidence>
<feature type="transmembrane region" description="Helical" evidence="12">
    <location>
        <begin position="869"/>
        <end position="888"/>
    </location>
</feature>
<dbReference type="EC" id="2.7.13.3" evidence="3"/>
<evidence type="ECO:0000256" key="6">
    <source>
        <dbReference type="ARBA" id="ARBA00022777"/>
    </source>
</evidence>
<feature type="transmembrane region" description="Helical" evidence="12">
    <location>
        <begin position="100"/>
        <end position="117"/>
    </location>
</feature>
<dbReference type="SUPFAM" id="SSF52172">
    <property type="entry name" value="CheY-like"/>
    <property type="match status" value="1"/>
</dbReference>
<keyword evidence="12" id="KW-0472">Membrane</keyword>
<evidence type="ECO:0000256" key="3">
    <source>
        <dbReference type="ARBA" id="ARBA00012438"/>
    </source>
</evidence>
<dbReference type="Gene3D" id="1.10.287.130">
    <property type="match status" value="1"/>
</dbReference>
<keyword evidence="12" id="KW-0812">Transmembrane</keyword>
<feature type="transmembrane region" description="Helical" evidence="12">
    <location>
        <begin position="47"/>
        <end position="67"/>
    </location>
</feature>
<dbReference type="FunFam" id="3.30.565.10:FF:000010">
    <property type="entry name" value="Sensor histidine kinase RcsC"/>
    <property type="match status" value="1"/>
</dbReference>
<comment type="function">
    <text evidence="8">May play the central regulatory role in sporulation. It may be an element of the effector pathway responsible for the activation of sporulation genes in response to nutritional stress. Spo0A may act in concert with spo0H (a sigma factor) to control the expression of some genes that are critical to the sporulation process.</text>
</comment>
<dbReference type="Gene3D" id="3.40.50.10170">
    <property type="match status" value="1"/>
</dbReference>
<dbReference type="PROSITE" id="PS51482">
    <property type="entry name" value="DEGV"/>
    <property type="match status" value="1"/>
</dbReference>
<dbReference type="PRINTS" id="PR00344">
    <property type="entry name" value="BCTRLSENSOR"/>
</dbReference>
<dbReference type="AlphaFoldDB" id="A0A923LPF4"/>
<evidence type="ECO:0000256" key="9">
    <source>
        <dbReference type="ARBA" id="ARBA00074306"/>
    </source>
</evidence>
<dbReference type="InterPro" id="IPR001789">
    <property type="entry name" value="Sig_transdc_resp-reg_receiver"/>
</dbReference>
<organism evidence="15 16">
    <name type="scientific">Roseburia zhanii</name>
    <dbReference type="NCBI Taxonomy" id="2763064"/>
    <lineage>
        <taxon>Bacteria</taxon>
        <taxon>Bacillati</taxon>
        <taxon>Bacillota</taxon>
        <taxon>Clostridia</taxon>
        <taxon>Lachnospirales</taxon>
        <taxon>Lachnospiraceae</taxon>
        <taxon>Roseburia</taxon>
    </lineage>
</organism>
<dbReference type="SUPFAM" id="SSF55874">
    <property type="entry name" value="ATPase domain of HSP90 chaperone/DNA topoisomerase II/histidine kinase"/>
    <property type="match status" value="1"/>
</dbReference>
<proteinExistence type="inferred from homology"/>
<evidence type="ECO:0000259" key="14">
    <source>
        <dbReference type="PROSITE" id="PS50110"/>
    </source>
</evidence>
<keyword evidence="16" id="KW-1185">Reference proteome</keyword>
<keyword evidence="11" id="KW-0175">Coiled coil</keyword>
<dbReference type="InterPro" id="IPR003594">
    <property type="entry name" value="HATPase_dom"/>
</dbReference>
<keyword evidence="5 10" id="KW-0597">Phosphoprotein</keyword>
<dbReference type="CDD" id="cd17546">
    <property type="entry name" value="REC_hyHK_CKI1_RcsC-like"/>
    <property type="match status" value="1"/>
</dbReference>
<evidence type="ECO:0000313" key="16">
    <source>
        <dbReference type="Proteomes" id="UP000606720"/>
    </source>
</evidence>
<dbReference type="SMART" id="SM00388">
    <property type="entry name" value="HisKA"/>
    <property type="match status" value="1"/>
</dbReference>
<evidence type="ECO:0000256" key="4">
    <source>
        <dbReference type="ARBA" id="ARBA00018672"/>
    </source>
</evidence>
<dbReference type="InterPro" id="IPR003661">
    <property type="entry name" value="HisK_dim/P_dom"/>
</dbReference>
<protein>
    <recommendedName>
        <fullName evidence="9">Circadian input-output histidine kinase CikA</fullName>
        <ecNumber evidence="3">2.7.13.3</ecNumber>
    </recommendedName>
    <alternativeName>
        <fullName evidence="4">Stage 0 sporulation protein A homolog</fullName>
    </alternativeName>
</protein>
<sequence>MFNVWKEKIHGEDVPLREKIFYLMLFMVLLSSILSFVAGVFRQDVAGLLLPMLIPVPIVIFSFWYTMRYRKVELPAVLVDIAIHFILIPLAFFTRGGADGGTAVWFILAILYVFLMFHGRLFYVMLTVTLLMIIGLYSMSYVHPEWVIGLADRAEVYTDSVVAVILAGIICGCLVKFQNRIYAEEKEITEQQKEEIEQLSRSRSAFFTNMSHEIRTPINTIIGLNEMTLRENISDEIAENSINIQNASKMLLVLINDILDMSKIESGKMQIVPVQYDTGNLFSDLVNLIWIRAYEKKLEFKIDISEDIPSTLFGDEVRIKQVLTNILTNAVKYTNEGSVTLSVQSEQMASNIVRLRISVSDTGIGIRKEDMENLFHSFKRVDEARNRGIEGTGLGLTISKQLVEMMGGKITVDSIYTKGTVFTVILDQKIVDGNPIGSIDFMLKKKSLSRSNYKQSFEAPDAKVLIVDDNEMNLLVACKLLRSTKVQVDTAASGKECLEKTRHKYYNVIFMDHMMPEMDGIETLKQLRVQEDGLCKDTPVIALTAHAMSGAEQLYIQNGFQGYLSKPISGTLLEAVLLKYLPKELVEYTADAEEVLEEQKTIRLISKKRKRSVTITTDCVCDLPEEWLHMYDIKNMYYYVYTDEGRFCDTKEISSDGLLQYIEQNGRMAHSKPASVSEYENFFANVLEESESVIHISMTSLVSEGYAQAVSAAKGFDNVTVIDSKHLSSAMGIMVLYAGKLAKEGKSKEEIIAQTEKLKERVSTSFIVPTPDNLYRNGKIKKHVKVMCEVLNLHPVIEIRQGRMGCACIETGNVKTAYKKYIRRKMRGRRKIDHRILFITYAGCSVKTLELIEKEVERYMKFEKVIFQPASATISSNCGLGAFGLLYLKKK</sequence>
<dbReference type="EMBL" id="JACOPH010000002">
    <property type="protein sequence ID" value="MBC5713548.1"/>
    <property type="molecule type" value="Genomic_DNA"/>
</dbReference>
<evidence type="ECO:0000313" key="15">
    <source>
        <dbReference type="EMBL" id="MBC5713548.1"/>
    </source>
</evidence>
<dbReference type="Pfam" id="PF00072">
    <property type="entry name" value="Response_reg"/>
    <property type="match status" value="1"/>
</dbReference>
<dbReference type="InterPro" id="IPR043168">
    <property type="entry name" value="DegV_C"/>
</dbReference>
<dbReference type="PROSITE" id="PS50110">
    <property type="entry name" value="RESPONSE_REGULATORY"/>
    <property type="match status" value="1"/>
</dbReference>
<keyword evidence="6" id="KW-0808">Transferase</keyword>
<dbReference type="SUPFAM" id="SSF47384">
    <property type="entry name" value="Homodimeric domain of signal transducing histidine kinase"/>
    <property type="match status" value="1"/>
</dbReference>
<dbReference type="PROSITE" id="PS50109">
    <property type="entry name" value="HIS_KIN"/>
    <property type="match status" value="1"/>
</dbReference>
<evidence type="ECO:0000256" key="7">
    <source>
        <dbReference type="ARBA" id="ARBA00023012"/>
    </source>
</evidence>
<dbReference type="NCBIfam" id="TIGR00762">
    <property type="entry name" value="DegV"/>
    <property type="match status" value="1"/>
</dbReference>
<dbReference type="SMART" id="SM00448">
    <property type="entry name" value="REC"/>
    <property type="match status" value="1"/>
</dbReference>
<keyword evidence="7" id="KW-0902">Two-component regulatory system</keyword>
<keyword evidence="6" id="KW-0418">Kinase</keyword>
<dbReference type="InterPro" id="IPR036097">
    <property type="entry name" value="HisK_dim/P_sf"/>
</dbReference>
<comment type="catalytic activity">
    <reaction evidence="1">
        <text>ATP + protein L-histidine = ADP + protein N-phospho-L-histidine.</text>
        <dbReference type="EC" id="2.7.13.3"/>
    </reaction>
</comment>
<dbReference type="CDD" id="cd00082">
    <property type="entry name" value="HisKA"/>
    <property type="match status" value="1"/>
</dbReference>
<dbReference type="Gene3D" id="3.30.565.10">
    <property type="entry name" value="Histidine kinase-like ATPase, C-terminal domain"/>
    <property type="match status" value="1"/>
</dbReference>
<dbReference type="CDD" id="cd16922">
    <property type="entry name" value="HATPase_EvgS-ArcB-TorS-like"/>
    <property type="match status" value="1"/>
</dbReference>
<dbReference type="SMART" id="SM00387">
    <property type="entry name" value="HATPase_c"/>
    <property type="match status" value="1"/>
</dbReference>
<feature type="domain" description="Response regulatory" evidence="14">
    <location>
        <begin position="463"/>
        <end position="581"/>
    </location>
</feature>
<dbReference type="GO" id="GO:0000155">
    <property type="term" value="F:phosphorelay sensor kinase activity"/>
    <property type="evidence" value="ECO:0007669"/>
    <property type="project" value="InterPro"/>
</dbReference>
<feature type="modified residue" description="4-aspartylphosphate" evidence="10">
    <location>
        <position position="512"/>
    </location>
</feature>
<dbReference type="PANTHER" id="PTHR45339">
    <property type="entry name" value="HYBRID SIGNAL TRANSDUCTION HISTIDINE KINASE J"/>
    <property type="match status" value="1"/>
</dbReference>
<dbReference type="Pfam" id="PF00512">
    <property type="entry name" value="HisKA"/>
    <property type="match status" value="1"/>
</dbReference>
<dbReference type="Proteomes" id="UP000606720">
    <property type="component" value="Unassembled WGS sequence"/>
</dbReference>
<dbReference type="InterPro" id="IPR036890">
    <property type="entry name" value="HATPase_C_sf"/>
</dbReference>